<reference evidence="3 4" key="1">
    <citation type="submission" date="2020-08" db="EMBL/GenBank/DDBJ databases">
        <title>Genomic Encyclopedia of Type Strains, Phase IV (KMG-IV): sequencing the most valuable type-strain genomes for metagenomic binning, comparative biology and taxonomic classification.</title>
        <authorList>
            <person name="Goeker M."/>
        </authorList>
    </citation>
    <scope>NUCLEOTIDE SEQUENCE [LARGE SCALE GENOMIC DNA]</scope>
    <source>
        <strain evidence="3 4">DSM 24163</strain>
    </source>
</reference>
<keyword evidence="1" id="KW-1133">Transmembrane helix</keyword>
<dbReference type="Proteomes" id="UP000521199">
    <property type="component" value="Unassembled WGS sequence"/>
</dbReference>
<feature type="transmembrane region" description="Helical" evidence="1">
    <location>
        <begin position="57"/>
        <end position="74"/>
    </location>
</feature>
<comment type="caution">
    <text evidence="3">The sequence shown here is derived from an EMBL/GenBank/DDBJ whole genome shotgun (WGS) entry which is preliminary data.</text>
</comment>
<name>A0A7W8D8Q4_9GAMM</name>
<feature type="transmembrane region" description="Helical" evidence="1">
    <location>
        <begin position="182"/>
        <end position="203"/>
    </location>
</feature>
<keyword evidence="1" id="KW-0472">Membrane</keyword>
<feature type="transmembrane region" description="Helical" evidence="1">
    <location>
        <begin position="114"/>
        <end position="135"/>
    </location>
</feature>
<evidence type="ECO:0000313" key="4">
    <source>
        <dbReference type="Proteomes" id="UP000521199"/>
    </source>
</evidence>
<keyword evidence="4" id="KW-1185">Reference proteome</keyword>
<dbReference type="RefSeq" id="WP_183961410.1">
    <property type="nucleotide sequence ID" value="NZ_JACHHP010000004.1"/>
</dbReference>
<evidence type="ECO:0000256" key="1">
    <source>
        <dbReference type="SAM" id="Phobius"/>
    </source>
</evidence>
<feature type="transmembrane region" description="Helical" evidence="1">
    <location>
        <begin position="80"/>
        <end position="102"/>
    </location>
</feature>
<dbReference type="AlphaFoldDB" id="A0A7W8D8Q4"/>
<evidence type="ECO:0000313" key="3">
    <source>
        <dbReference type="EMBL" id="MBB5208860.1"/>
    </source>
</evidence>
<protein>
    <recommendedName>
        <fullName evidence="2">Potassium channel domain-containing protein</fullName>
    </recommendedName>
</protein>
<dbReference type="InterPro" id="IPR013099">
    <property type="entry name" value="K_chnl_dom"/>
</dbReference>
<sequence>MLKLPNALLIGALVAQVLLFPALDRIAGGRAFLVVFEWLILALALRAARAKTHQSRLGYLFLLPAVVLHVLAAFTTLPGLYPASLVTQAAFHGFVVWSLLRYVFSDDVMTIDELLAAASMYILLAFAFAYLYALIEFLHPGAFFINPINNPDGTVGWWELLYFSFTCLTSVGFGEITPVADAARAVVMLQQMAGVLYVALLISRMTQMQARRRS</sequence>
<dbReference type="EMBL" id="JACHHP010000004">
    <property type="protein sequence ID" value="MBB5208860.1"/>
    <property type="molecule type" value="Genomic_DNA"/>
</dbReference>
<feature type="domain" description="Potassium channel" evidence="2">
    <location>
        <begin position="135"/>
        <end position="208"/>
    </location>
</feature>
<dbReference type="Pfam" id="PF07885">
    <property type="entry name" value="Ion_trans_2"/>
    <property type="match status" value="1"/>
</dbReference>
<proteinExistence type="predicted"/>
<accession>A0A7W8D8Q4</accession>
<organism evidence="3 4">
    <name type="scientific">Chiayiivirga flava</name>
    <dbReference type="NCBI Taxonomy" id="659595"/>
    <lineage>
        <taxon>Bacteria</taxon>
        <taxon>Pseudomonadati</taxon>
        <taxon>Pseudomonadota</taxon>
        <taxon>Gammaproteobacteria</taxon>
        <taxon>Lysobacterales</taxon>
        <taxon>Lysobacteraceae</taxon>
        <taxon>Chiayiivirga</taxon>
    </lineage>
</organism>
<evidence type="ECO:0000259" key="2">
    <source>
        <dbReference type="Pfam" id="PF07885"/>
    </source>
</evidence>
<feature type="transmembrane region" description="Helical" evidence="1">
    <location>
        <begin position="29"/>
        <end position="45"/>
    </location>
</feature>
<keyword evidence="1" id="KW-0812">Transmembrane</keyword>
<gene>
    <name evidence="3" type="ORF">HNQ52_002410</name>
</gene>
<dbReference type="SUPFAM" id="SSF81324">
    <property type="entry name" value="Voltage-gated potassium channels"/>
    <property type="match status" value="1"/>
</dbReference>
<dbReference type="Gene3D" id="1.10.287.70">
    <property type="match status" value="1"/>
</dbReference>